<evidence type="ECO:0008006" key="4">
    <source>
        <dbReference type="Google" id="ProtNLM"/>
    </source>
</evidence>
<dbReference type="EMBL" id="MTKT01005809">
    <property type="protein sequence ID" value="OWM64642.1"/>
    <property type="molecule type" value="Genomic_DNA"/>
</dbReference>
<dbReference type="PANTHER" id="PTHR37723:SF1">
    <property type="entry name" value="PROTEIN FAR-RED-ELONGATED HYPOCOTYL 1-LIKE"/>
    <property type="match status" value="1"/>
</dbReference>
<dbReference type="AlphaFoldDB" id="A0A218VXP0"/>
<dbReference type="GO" id="GO:0051457">
    <property type="term" value="P:maintenance of protein location in nucleus"/>
    <property type="evidence" value="ECO:0007669"/>
    <property type="project" value="TreeGrafter"/>
</dbReference>
<dbReference type="GO" id="GO:0009639">
    <property type="term" value="P:response to red or far red light"/>
    <property type="evidence" value="ECO:0007669"/>
    <property type="project" value="InterPro"/>
</dbReference>
<dbReference type="PANTHER" id="PTHR37723">
    <property type="entry name" value="PROTEIN FAR-RED ELONGATED HYPOCOTYL 1"/>
    <property type="match status" value="1"/>
</dbReference>
<feature type="compositionally biased region" description="Basic and acidic residues" evidence="1">
    <location>
        <begin position="140"/>
        <end position="157"/>
    </location>
</feature>
<dbReference type="Proteomes" id="UP000197138">
    <property type="component" value="Unassembled WGS sequence"/>
</dbReference>
<evidence type="ECO:0000313" key="3">
    <source>
        <dbReference type="Proteomes" id="UP000197138"/>
    </source>
</evidence>
<accession>A0A218VXP0</accession>
<dbReference type="GO" id="GO:0005737">
    <property type="term" value="C:cytoplasm"/>
    <property type="evidence" value="ECO:0007669"/>
    <property type="project" value="TreeGrafter"/>
</dbReference>
<name>A0A218VXP0_PUNGR</name>
<evidence type="ECO:0000313" key="2">
    <source>
        <dbReference type="EMBL" id="OWM64642.1"/>
    </source>
</evidence>
<dbReference type="InterPro" id="IPR037766">
    <property type="entry name" value="FHY1"/>
</dbReference>
<feature type="region of interest" description="Disordered" evidence="1">
    <location>
        <begin position="110"/>
        <end position="173"/>
    </location>
</feature>
<sequence>MFETFSPELLTHTFSTSVSNLYTDKYKFTSLPRTACLLSEEKRKELLALYGNISDLNKKRKLEVEQLDLPSAKHKCWDQGCSTPVLAPCENKTPEIESVDLPRNKFFEKRDKRSSYEEPESQFESAKGSNSFTEDADSEMSVHDETSLETKYEKFNDRPSTSSANQEFPVSQDNKNHLDGLTVSHHGEDKGKSIVGIEEHRSEYIDEEPQFSETLEEHLLEFGCHLGYTCSEYGNDCSQQCAAKEEDEFFGLIRGNYVLSSGQLSMNEETQSAPRKPTIDQEFEEYFSSLMM</sequence>
<feature type="compositionally biased region" description="Polar residues" evidence="1">
    <location>
        <begin position="122"/>
        <end position="133"/>
    </location>
</feature>
<proteinExistence type="predicted"/>
<gene>
    <name evidence="2" type="ORF">CDL15_Pgr020609</name>
</gene>
<dbReference type="GO" id="GO:0016607">
    <property type="term" value="C:nuclear speck"/>
    <property type="evidence" value="ECO:0007669"/>
    <property type="project" value="TreeGrafter"/>
</dbReference>
<dbReference type="GO" id="GO:0061608">
    <property type="term" value="F:nuclear import signal receptor activity"/>
    <property type="evidence" value="ECO:0007669"/>
    <property type="project" value="TreeGrafter"/>
</dbReference>
<reference evidence="3" key="1">
    <citation type="journal article" date="2017" name="Plant J.">
        <title>The pomegranate (Punica granatum L.) genome and the genomics of punicalagin biosynthesis.</title>
        <authorList>
            <person name="Qin G."/>
            <person name="Xu C."/>
            <person name="Ming R."/>
            <person name="Tang H."/>
            <person name="Guyot R."/>
            <person name="Kramer E.M."/>
            <person name="Hu Y."/>
            <person name="Yi X."/>
            <person name="Qi Y."/>
            <person name="Xu X."/>
            <person name="Gao Z."/>
            <person name="Pan H."/>
            <person name="Jian J."/>
            <person name="Tian Y."/>
            <person name="Yue Z."/>
            <person name="Xu Y."/>
        </authorList>
    </citation>
    <scope>NUCLEOTIDE SEQUENCE [LARGE SCALE GENOMIC DNA]</scope>
    <source>
        <strain evidence="3">cv. Dabenzi</strain>
    </source>
</reference>
<protein>
    <recommendedName>
        <fullName evidence="4">Protein FAR-RED ELONGATED HYPOCOTYL 1</fullName>
    </recommendedName>
</protein>
<organism evidence="2 3">
    <name type="scientific">Punica granatum</name>
    <name type="common">Pomegranate</name>
    <dbReference type="NCBI Taxonomy" id="22663"/>
    <lineage>
        <taxon>Eukaryota</taxon>
        <taxon>Viridiplantae</taxon>
        <taxon>Streptophyta</taxon>
        <taxon>Embryophyta</taxon>
        <taxon>Tracheophyta</taxon>
        <taxon>Spermatophyta</taxon>
        <taxon>Magnoliopsida</taxon>
        <taxon>eudicotyledons</taxon>
        <taxon>Gunneridae</taxon>
        <taxon>Pentapetalae</taxon>
        <taxon>rosids</taxon>
        <taxon>malvids</taxon>
        <taxon>Myrtales</taxon>
        <taxon>Lythraceae</taxon>
        <taxon>Punica</taxon>
    </lineage>
</organism>
<comment type="caution">
    <text evidence="2">The sequence shown here is derived from an EMBL/GenBank/DDBJ whole genome shotgun (WGS) entry which is preliminary data.</text>
</comment>
<feature type="compositionally biased region" description="Polar residues" evidence="1">
    <location>
        <begin position="158"/>
        <end position="173"/>
    </location>
</feature>
<evidence type="ECO:0000256" key="1">
    <source>
        <dbReference type="SAM" id="MobiDB-lite"/>
    </source>
</evidence>